<dbReference type="GeneID" id="25259988"/>
<dbReference type="Proteomes" id="UP000029725">
    <property type="component" value="Unassembled WGS sequence"/>
</dbReference>
<organism evidence="1 2">
    <name type="scientific">Mitosporidium daphniae</name>
    <dbReference type="NCBI Taxonomy" id="1485682"/>
    <lineage>
        <taxon>Eukaryota</taxon>
        <taxon>Fungi</taxon>
        <taxon>Fungi incertae sedis</taxon>
        <taxon>Microsporidia</taxon>
        <taxon>Mitosporidium</taxon>
    </lineage>
</organism>
<dbReference type="EMBL" id="JMKJ01000376">
    <property type="protein sequence ID" value="KGG51151.1"/>
    <property type="molecule type" value="Genomic_DNA"/>
</dbReference>
<reference evidence="1 2" key="1">
    <citation type="submission" date="2014-04" db="EMBL/GenBank/DDBJ databases">
        <title>A new species of microsporidia sheds light on the evolution of extreme parasitism.</title>
        <authorList>
            <person name="Haag K.L."/>
            <person name="James T.Y."/>
            <person name="Larsson R."/>
            <person name="Schaer T.M."/>
            <person name="Refardt D."/>
            <person name="Pombert J.-F."/>
            <person name="Ebert D."/>
        </authorList>
    </citation>
    <scope>NUCLEOTIDE SEQUENCE [LARGE SCALE GENOMIC DNA]</scope>
    <source>
        <strain evidence="1 2">UGP3</strain>
        <tissue evidence="1">Spores</tissue>
    </source>
</reference>
<feature type="non-terminal residue" evidence="1">
    <location>
        <position position="1"/>
    </location>
</feature>
<accession>A0A098VTU5</accession>
<protein>
    <submittedName>
        <fullName evidence="1">Uncharacterized protein</fullName>
    </submittedName>
</protein>
<comment type="caution">
    <text evidence="1">The sequence shown here is derived from an EMBL/GenBank/DDBJ whole genome shotgun (WGS) entry which is preliminary data.</text>
</comment>
<dbReference type="RefSeq" id="XP_013237587.1">
    <property type="nucleotide sequence ID" value="XM_013382133.1"/>
</dbReference>
<gene>
    <name evidence="1" type="ORF">DI09_443p10</name>
</gene>
<evidence type="ECO:0000313" key="1">
    <source>
        <dbReference type="EMBL" id="KGG51151.1"/>
    </source>
</evidence>
<dbReference type="HOGENOM" id="CLU_1357510_0_0_1"/>
<evidence type="ECO:0000313" key="2">
    <source>
        <dbReference type="Proteomes" id="UP000029725"/>
    </source>
</evidence>
<proteinExistence type="predicted"/>
<name>A0A098VTU5_9MICR</name>
<dbReference type="VEuPathDB" id="MicrosporidiaDB:DI09_443p10"/>
<dbReference type="AlphaFoldDB" id="A0A098VTU5"/>
<keyword evidence="2" id="KW-1185">Reference proteome</keyword>
<sequence>VIKNFYPRLLSDFDRSNEIYDIFIDPQRTGTCAFSSYHAYFTFKLGDREYKKIFAVASLSALKLFVSQKDPDFISEKYRSEYSLSLKSEPSQSGESHKEAENFMYEKLTSNHDILNEMGKFHFLRWNVDLVDTMFRYLVEIGSFAFETKEHAFFGHLKVVYDKFQIVKKKNIFNAVPPQIADNRGIRAYFSKTVFGFLKLGS</sequence>